<dbReference type="AlphaFoldDB" id="A0A3P7FZR3"/>
<dbReference type="Proteomes" id="UP000270924">
    <property type="component" value="Unassembled WGS sequence"/>
</dbReference>
<reference evidence="2 3" key="1">
    <citation type="submission" date="2018-11" db="EMBL/GenBank/DDBJ databases">
        <authorList>
            <consortium name="Pathogen Informatics"/>
        </authorList>
    </citation>
    <scope>NUCLEOTIDE SEQUENCE [LARGE SCALE GENOMIC DNA]</scope>
</reference>
<feature type="domain" description="EB" evidence="1">
    <location>
        <begin position="75"/>
        <end position="121"/>
    </location>
</feature>
<evidence type="ECO:0000313" key="2">
    <source>
        <dbReference type="EMBL" id="VDM14635.1"/>
    </source>
</evidence>
<sequence length="184" mass="20561">MNNIGGYCRKLSYTDPCDSISMVYVNNSCVEIVKPGDQCIYDLQCLSGSICTDGYCNCPQATTNITGYCIGSVLCNQDEIFLNNRCFKRVTLNELCFINQQCPNNAMCNYAARCVCPIGMMVCKWTMCQKTCSRYCIRRNKTKNCDTYQIYIDGECLDLAVPGEECINNMQCIAAASICHAGKF</sequence>
<accession>A0A3P7FZR3</accession>
<name>A0A3P7FZR3_WUCBA</name>
<protein>
    <recommendedName>
        <fullName evidence="1">EB domain-containing protein</fullName>
    </recommendedName>
</protein>
<proteinExistence type="predicted"/>
<dbReference type="Pfam" id="PF01683">
    <property type="entry name" value="EB"/>
    <property type="match status" value="3"/>
</dbReference>
<feature type="domain" description="EB" evidence="1">
    <location>
        <begin position="145"/>
        <end position="182"/>
    </location>
</feature>
<dbReference type="EMBL" id="UYWW01006259">
    <property type="protein sequence ID" value="VDM14635.1"/>
    <property type="molecule type" value="Genomic_DNA"/>
</dbReference>
<dbReference type="PANTHER" id="PTHR37157">
    <property type="entry name" value="PRION-LIKE-(Q/N-RICH) DOMAIN-BEARING PROTEIN 25"/>
    <property type="match status" value="1"/>
</dbReference>
<dbReference type="InterPro" id="IPR006149">
    <property type="entry name" value="EB_dom"/>
</dbReference>
<dbReference type="PANTHER" id="PTHR37157:SF2">
    <property type="entry name" value="EB DOMAIN-CONTAINING PROTEIN-RELATED"/>
    <property type="match status" value="1"/>
</dbReference>
<keyword evidence="3" id="KW-1185">Reference proteome</keyword>
<gene>
    <name evidence="2" type="ORF">WBA_LOCUS8021</name>
</gene>
<dbReference type="OrthoDB" id="5874482at2759"/>
<evidence type="ECO:0000313" key="3">
    <source>
        <dbReference type="Proteomes" id="UP000270924"/>
    </source>
</evidence>
<dbReference type="InParanoid" id="A0A3P7FZR3"/>
<organism evidence="2 3">
    <name type="scientific">Wuchereria bancrofti</name>
    <dbReference type="NCBI Taxonomy" id="6293"/>
    <lineage>
        <taxon>Eukaryota</taxon>
        <taxon>Metazoa</taxon>
        <taxon>Ecdysozoa</taxon>
        <taxon>Nematoda</taxon>
        <taxon>Chromadorea</taxon>
        <taxon>Rhabditida</taxon>
        <taxon>Spirurina</taxon>
        <taxon>Spiruromorpha</taxon>
        <taxon>Filarioidea</taxon>
        <taxon>Onchocercidae</taxon>
        <taxon>Wuchereria</taxon>
    </lineage>
</organism>
<dbReference type="OMA" id="CKKQTIC"/>
<feature type="domain" description="EB" evidence="1">
    <location>
        <begin position="21"/>
        <end position="69"/>
    </location>
</feature>
<evidence type="ECO:0000259" key="1">
    <source>
        <dbReference type="Pfam" id="PF01683"/>
    </source>
</evidence>